<dbReference type="STRING" id="2282107.A0A286UW82"/>
<dbReference type="InterPro" id="IPR038122">
    <property type="entry name" value="PFU_sf"/>
</dbReference>
<dbReference type="InParanoid" id="A0A286UW82"/>
<evidence type="ECO:0000256" key="2">
    <source>
        <dbReference type="ARBA" id="ARBA00022490"/>
    </source>
</evidence>
<dbReference type="GO" id="GO:0043161">
    <property type="term" value="P:proteasome-mediated ubiquitin-dependent protein catabolic process"/>
    <property type="evidence" value="ECO:0007669"/>
    <property type="project" value="TreeGrafter"/>
</dbReference>
<dbReference type="PANTHER" id="PTHR19849">
    <property type="entry name" value="PHOSPHOLIPASE A-2-ACTIVATING PROTEIN"/>
    <property type="match status" value="1"/>
</dbReference>
<dbReference type="SUPFAM" id="SSF50978">
    <property type="entry name" value="WD40 repeat-like"/>
    <property type="match status" value="1"/>
</dbReference>
<dbReference type="InterPro" id="IPR011989">
    <property type="entry name" value="ARM-like"/>
</dbReference>
<gene>
    <name evidence="9" type="ORF">PNOK_0089600</name>
</gene>
<evidence type="ECO:0000256" key="5">
    <source>
        <dbReference type="PROSITE-ProRule" id="PRU00221"/>
    </source>
</evidence>
<feature type="repeat" description="WD" evidence="5">
    <location>
        <begin position="144"/>
        <end position="177"/>
    </location>
</feature>
<dbReference type="Gene3D" id="2.130.10.10">
    <property type="entry name" value="YVTN repeat-like/Quinoprotein amine dehydrogenase"/>
    <property type="match status" value="1"/>
</dbReference>
<dbReference type="InterPro" id="IPR001680">
    <property type="entry name" value="WD40_rpt"/>
</dbReference>
<dbReference type="EMBL" id="NBII01000001">
    <property type="protein sequence ID" value="PAV23828.1"/>
    <property type="molecule type" value="Genomic_DNA"/>
</dbReference>
<dbReference type="AlphaFoldDB" id="A0A286UW82"/>
<dbReference type="Pfam" id="PF00400">
    <property type="entry name" value="WD40"/>
    <property type="match status" value="6"/>
</dbReference>
<dbReference type="PROSITE" id="PS50082">
    <property type="entry name" value="WD_REPEATS_2"/>
    <property type="match status" value="4"/>
</dbReference>
<name>A0A286UW82_9AGAM</name>
<dbReference type="InterPro" id="IPR015943">
    <property type="entry name" value="WD40/YVTN_repeat-like_dom_sf"/>
</dbReference>
<dbReference type="OrthoDB" id="10265988at2759"/>
<evidence type="ECO:0000313" key="10">
    <source>
        <dbReference type="Proteomes" id="UP000217199"/>
    </source>
</evidence>
<feature type="domain" description="PUL" evidence="8">
    <location>
        <begin position="542"/>
        <end position="844"/>
    </location>
</feature>
<feature type="repeat" description="WD" evidence="5">
    <location>
        <begin position="225"/>
        <end position="255"/>
    </location>
</feature>
<dbReference type="CDD" id="cd00200">
    <property type="entry name" value="WD40"/>
    <property type="match status" value="1"/>
</dbReference>
<evidence type="ECO:0000256" key="3">
    <source>
        <dbReference type="ARBA" id="ARBA00022574"/>
    </source>
</evidence>
<feature type="compositionally biased region" description="Polar residues" evidence="6">
    <location>
        <begin position="488"/>
        <end position="504"/>
    </location>
</feature>
<comment type="caution">
    <text evidence="9">The sequence shown here is derived from an EMBL/GenBank/DDBJ whole genome shotgun (WGS) entry which is preliminary data.</text>
</comment>
<dbReference type="FunCoup" id="A0A286UW82">
    <property type="interactions" value="1021"/>
</dbReference>
<feature type="compositionally biased region" description="Polar residues" evidence="6">
    <location>
        <begin position="465"/>
        <end position="479"/>
    </location>
</feature>
<dbReference type="PROSITE" id="PS50294">
    <property type="entry name" value="WD_REPEATS_REGION"/>
    <property type="match status" value="3"/>
</dbReference>
<evidence type="ECO:0000313" key="9">
    <source>
        <dbReference type="EMBL" id="PAV23828.1"/>
    </source>
</evidence>
<dbReference type="PROSITE" id="PS51396">
    <property type="entry name" value="PUL"/>
    <property type="match status" value="1"/>
</dbReference>
<dbReference type="InterPro" id="IPR036322">
    <property type="entry name" value="WD40_repeat_dom_sf"/>
</dbReference>
<feature type="domain" description="PFU" evidence="7">
    <location>
        <begin position="361"/>
        <end position="456"/>
    </location>
</feature>
<accession>A0A286UW82</accession>
<evidence type="ECO:0000256" key="6">
    <source>
        <dbReference type="SAM" id="MobiDB-lite"/>
    </source>
</evidence>
<feature type="region of interest" description="Disordered" evidence="6">
    <location>
        <begin position="463"/>
        <end position="530"/>
    </location>
</feature>
<reference evidence="9 10" key="1">
    <citation type="journal article" date="2017" name="Mol. Ecol.">
        <title>Comparative and population genomic landscape of Phellinus noxius: A hypervariable fungus causing root rot in trees.</title>
        <authorList>
            <person name="Chung C.L."/>
            <person name="Lee T.J."/>
            <person name="Akiba M."/>
            <person name="Lee H.H."/>
            <person name="Kuo T.H."/>
            <person name="Liu D."/>
            <person name="Ke H.M."/>
            <person name="Yokoi T."/>
            <person name="Roa M.B."/>
            <person name="Lu M.J."/>
            <person name="Chang Y.Y."/>
            <person name="Ann P.J."/>
            <person name="Tsai J.N."/>
            <person name="Chen C.Y."/>
            <person name="Tzean S.S."/>
            <person name="Ota Y."/>
            <person name="Hattori T."/>
            <person name="Sahashi N."/>
            <person name="Liou R.F."/>
            <person name="Kikuchi T."/>
            <person name="Tsai I.J."/>
        </authorList>
    </citation>
    <scope>NUCLEOTIDE SEQUENCE [LARGE SCALE GENOMIC DNA]</scope>
    <source>
        <strain evidence="9 10">FFPRI411160</strain>
    </source>
</reference>
<dbReference type="PANTHER" id="PTHR19849:SF0">
    <property type="entry name" value="PHOSPHOLIPASE A-2-ACTIVATING PROTEIN"/>
    <property type="match status" value="1"/>
</dbReference>
<organism evidence="9 10">
    <name type="scientific">Pyrrhoderma noxium</name>
    <dbReference type="NCBI Taxonomy" id="2282107"/>
    <lineage>
        <taxon>Eukaryota</taxon>
        <taxon>Fungi</taxon>
        <taxon>Dikarya</taxon>
        <taxon>Basidiomycota</taxon>
        <taxon>Agaricomycotina</taxon>
        <taxon>Agaricomycetes</taxon>
        <taxon>Hymenochaetales</taxon>
        <taxon>Hymenochaetaceae</taxon>
        <taxon>Pyrrhoderma</taxon>
    </lineage>
</organism>
<keyword evidence="4" id="KW-0677">Repeat</keyword>
<protein>
    <submittedName>
        <fullName evidence="9">Phospholipase A-2-activating</fullName>
    </submittedName>
</protein>
<keyword evidence="10" id="KW-1185">Reference proteome</keyword>
<dbReference type="GO" id="GO:0005634">
    <property type="term" value="C:nucleus"/>
    <property type="evidence" value="ECO:0007669"/>
    <property type="project" value="TreeGrafter"/>
</dbReference>
<dbReference type="PROSITE" id="PS51394">
    <property type="entry name" value="PFU"/>
    <property type="match status" value="1"/>
</dbReference>
<feature type="repeat" description="WD" evidence="5">
    <location>
        <begin position="105"/>
        <end position="136"/>
    </location>
</feature>
<dbReference type="Pfam" id="PF09070">
    <property type="entry name" value="PFU"/>
    <property type="match status" value="1"/>
</dbReference>
<keyword evidence="3 5" id="KW-0853">WD repeat</keyword>
<dbReference type="Gene3D" id="1.25.10.10">
    <property type="entry name" value="Leucine-rich Repeat Variant"/>
    <property type="match status" value="1"/>
</dbReference>
<dbReference type="InterPro" id="IPR015155">
    <property type="entry name" value="PFU"/>
</dbReference>
<feature type="repeat" description="WD" evidence="5">
    <location>
        <begin position="185"/>
        <end position="218"/>
    </location>
</feature>
<evidence type="ECO:0000259" key="7">
    <source>
        <dbReference type="PROSITE" id="PS51394"/>
    </source>
</evidence>
<evidence type="ECO:0000259" key="8">
    <source>
        <dbReference type="PROSITE" id="PS51396"/>
    </source>
</evidence>
<dbReference type="GO" id="GO:0010992">
    <property type="term" value="P:ubiquitin recycling"/>
    <property type="evidence" value="ECO:0007669"/>
    <property type="project" value="TreeGrafter"/>
</dbReference>
<dbReference type="Proteomes" id="UP000217199">
    <property type="component" value="Unassembled WGS sequence"/>
</dbReference>
<dbReference type="GO" id="GO:0043130">
    <property type="term" value="F:ubiquitin binding"/>
    <property type="evidence" value="ECO:0007669"/>
    <property type="project" value="TreeGrafter"/>
</dbReference>
<dbReference type="SMART" id="SM00320">
    <property type="entry name" value="WD40"/>
    <property type="match status" value="7"/>
</dbReference>
<dbReference type="GO" id="GO:0005737">
    <property type="term" value="C:cytoplasm"/>
    <property type="evidence" value="ECO:0007669"/>
    <property type="project" value="UniProtKB-SubCell"/>
</dbReference>
<dbReference type="Gene3D" id="3.10.20.870">
    <property type="entry name" value="PFU (PLAA family ubiquitin binding), C-terminal domain"/>
    <property type="match status" value="1"/>
</dbReference>
<keyword evidence="2" id="KW-0963">Cytoplasm</keyword>
<comment type="subcellular location">
    <subcellularLocation>
        <location evidence="1">Cytoplasm</location>
    </subcellularLocation>
</comment>
<proteinExistence type="predicted"/>
<dbReference type="InterPro" id="IPR013535">
    <property type="entry name" value="PUL_dom"/>
</dbReference>
<evidence type="ECO:0000256" key="1">
    <source>
        <dbReference type="ARBA" id="ARBA00004496"/>
    </source>
</evidence>
<dbReference type="Pfam" id="PF08324">
    <property type="entry name" value="PUL"/>
    <property type="match status" value="1"/>
</dbReference>
<evidence type="ECO:0000256" key="4">
    <source>
        <dbReference type="ARBA" id="ARBA00022737"/>
    </source>
</evidence>
<sequence>MPYKLSAELRAHSSDVRAVTSPIDALILSASRDKTAIAWTRSTSGTGSGFKQEYTIHAGEKFVNAIAYIPPSDDAPNGYMLTGGAETIINVYPLDSPSNEPKYALIGHKENVCALNASSSGLIISGSWDRTAKVWKDFQELYELRGHDQSVWAVQILDEMEETYLTASADKTIRLWKKNKSVRTFSGHRDAVRGLALLPHIGFASCSNDGEIRVWTLEGDTVSILSGHTSFVYSLAVLPAGELASGGEDRTLRIWRDEECVQTIVHPATSVWSVSSMPNGDIVTGSSDSVVRIFSANEERWASAVELKSFEDAVANQALPSQQIGDVKKSDLPGPEALFTPGKKPGEVKMVRNGDKVEAHQWDAGGMSWQKIGEVVDAVGSGRKQLYNGKEYDYVFDVDIQDGVPPLKLPYNATENPYSAAQRFLASNDLPMSYLDEVVKFIEKNTGGVNLAQGSGYSDPFTGASRYQASSSAAPSTGVSGDPFTGGSRYQPQPSSGPSSTNVNPAAGLGDPLTGGTRYTPASSAASSSTSASVASGNKALKVIPVDTFLSFKQGNISAMRDKAMELSDAFKNEISLIGVAIYAPEAMKFDEMFAYLFSVYQSSSSSKSKSTSKASAEVGSLDKTHLDAIEQVLDRWPSSTRFPLIDLSRLICAYCPSLFTSDPNVASQFFKSLLRAAEWCDGGWDEPMMKERQTNSLLLLRTFVNVFCEELGSTGEDWEKWGTEVFEELEKTRYEILGGNLRVTLATLLFNVSCVRLKVPPVSSAISDRHLKLILDILHQERKDTETIYRSLVALGNVLYVTKTQGSQLQANQIGEVRGLIDVLGGTFPEERVKIVIGDIETLLL</sequence>
<dbReference type="FunFam" id="2.130.10.10:FF:000236">
    <property type="entry name" value="Polyubiquitin binding protein (Doa1/Ufd3)"/>
    <property type="match status" value="1"/>
</dbReference>